<feature type="transmembrane region" description="Helical" evidence="1">
    <location>
        <begin position="52"/>
        <end position="73"/>
    </location>
</feature>
<sequence length="77" mass="8725">MNVNLGKLIMLVGIVLVIGGAAIYFLADKIDRWNWLGNLPGDIRIEKENFKLFVPITTSIVLTIILNLLIWLFKKLS</sequence>
<proteinExistence type="predicted"/>
<dbReference type="Proteomes" id="UP001236569">
    <property type="component" value="Unassembled WGS sequence"/>
</dbReference>
<keyword evidence="3" id="KW-1185">Reference proteome</keyword>
<protein>
    <submittedName>
        <fullName evidence="2">DUF2905 domain-containing protein</fullName>
    </submittedName>
</protein>
<accession>A0ABT6YSS8</accession>
<reference evidence="2 3" key="1">
    <citation type="submission" date="2023-05" db="EMBL/GenBank/DDBJ databases">
        <title>Novel species of genus Flectobacillus isolated from stream in China.</title>
        <authorList>
            <person name="Lu H."/>
        </authorList>
    </citation>
    <scope>NUCLEOTIDE SEQUENCE [LARGE SCALE GENOMIC DNA]</scope>
    <source>
        <strain evidence="2 3">DC10W</strain>
    </source>
</reference>
<dbReference type="Pfam" id="PF11146">
    <property type="entry name" value="DUF2905"/>
    <property type="match status" value="1"/>
</dbReference>
<dbReference type="InterPro" id="IPR021320">
    <property type="entry name" value="DUF2905"/>
</dbReference>
<keyword evidence="1" id="KW-0472">Membrane</keyword>
<dbReference type="RefSeq" id="WP_283371425.1">
    <property type="nucleotide sequence ID" value="NZ_JASHID010000019.1"/>
</dbReference>
<name>A0ABT6YSS8_9BACT</name>
<dbReference type="PANTHER" id="PTHR36443">
    <property type="entry name" value="BSR5223 PROTEIN"/>
    <property type="match status" value="1"/>
</dbReference>
<keyword evidence="1" id="KW-1133">Transmembrane helix</keyword>
<evidence type="ECO:0000313" key="3">
    <source>
        <dbReference type="Proteomes" id="UP001236569"/>
    </source>
</evidence>
<evidence type="ECO:0000313" key="2">
    <source>
        <dbReference type="EMBL" id="MDI9866648.1"/>
    </source>
</evidence>
<keyword evidence="1" id="KW-0812">Transmembrane</keyword>
<feature type="transmembrane region" description="Helical" evidence="1">
    <location>
        <begin position="6"/>
        <end position="27"/>
    </location>
</feature>
<dbReference type="EMBL" id="JASHID010000019">
    <property type="protein sequence ID" value="MDI9866648.1"/>
    <property type="molecule type" value="Genomic_DNA"/>
</dbReference>
<evidence type="ECO:0000256" key="1">
    <source>
        <dbReference type="SAM" id="Phobius"/>
    </source>
</evidence>
<organism evidence="2 3">
    <name type="scientific">Flectobacillus longus</name>
    <dbReference type="NCBI Taxonomy" id="2984207"/>
    <lineage>
        <taxon>Bacteria</taxon>
        <taxon>Pseudomonadati</taxon>
        <taxon>Bacteroidota</taxon>
        <taxon>Cytophagia</taxon>
        <taxon>Cytophagales</taxon>
        <taxon>Flectobacillaceae</taxon>
        <taxon>Flectobacillus</taxon>
    </lineage>
</organism>
<gene>
    <name evidence="2" type="ORF">QM480_20085</name>
</gene>
<comment type="caution">
    <text evidence="2">The sequence shown here is derived from an EMBL/GenBank/DDBJ whole genome shotgun (WGS) entry which is preliminary data.</text>
</comment>
<dbReference type="PANTHER" id="PTHR36443:SF1">
    <property type="entry name" value="BSR5223 PROTEIN"/>
    <property type="match status" value="1"/>
</dbReference>